<reference evidence="3 4" key="1">
    <citation type="submission" date="2020-07" db="EMBL/GenBank/DDBJ databases">
        <title>Huge and variable diversity of episymbiotic CPR bacteria and DPANN archaea in groundwater ecosystems.</title>
        <authorList>
            <person name="He C.Y."/>
            <person name="Keren R."/>
            <person name="Whittaker M."/>
            <person name="Farag I.F."/>
            <person name="Doudna J."/>
            <person name="Cate J.H.D."/>
            <person name="Banfield J.F."/>
        </authorList>
    </citation>
    <scope>NUCLEOTIDE SEQUENCE [LARGE SCALE GENOMIC DNA]</scope>
    <source>
        <strain evidence="3">NC_groundwater_541_Ag_S-0.1um_46_50</strain>
    </source>
</reference>
<proteinExistence type="predicted"/>
<evidence type="ECO:0000313" key="3">
    <source>
        <dbReference type="EMBL" id="QQG45219.1"/>
    </source>
</evidence>
<evidence type="ECO:0000256" key="2">
    <source>
        <dbReference type="SAM" id="MobiDB-lite"/>
    </source>
</evidence>
<dbReference type="Proteomes" id="UP000595618">
    <property type="component" value="Chromosome"/>
</dbReference>
<gene>
    <name evidence="3" type="ORF">HYW89_04465</name>
</gene>
<organism evidence="3 4">
    <name type="scientific">Candidatus Sungiibacteriota bacterium</name>
    <dbReference type="NCBI Taxonomy" id="2750080"/>
    <lineage>
        <taxon>Bacteria</taxon>
        <taxon>Candidatus Sungiibacteriota</taxon>
    </lineage>
</organism>
<name>A0A7T5RJE5_9BACT</name>
<evidence type="ECO:0000256" key="1">
    <source>
        <dbReference type="SAM" id="Coils"/>
    </source>
</evidence>
<accession>A0A7T5RJE5</accession>
<sequence>MRFTPKKITLLIAGAVFTAGLAVGFVIPVFAADDYNSSRSNTSISVVNIPIANKHVGDILLRYGAGGAEINEVTDALARGISTADLKAMLVKFGVSDTGIEAVFTKLDELGAGADSPEKEFTTGGAVSAPAAGKTPQPAAVNREVKRMSGKVSAPNTQDDPRRGKGSVNFINKPDRGAFHDTQQEILAEFDRYEEGKSVREKTDKIEKLRANREAFQTEIISVNLTIRENAKALRDNFRENVKTTIGHVDHGKTARIAVAHGKGLRMLNRYRSAMVRFDHILSRLESRIEKMRIEFEAEERAKTGSVNNTFPPRNMAILIEKAKNMSVENEAKMEELKAKYESLLLGENAKGVLAKLTIVPEKGEEARALAAELKTDIENLRAIIIEIYTQGAGYRGGVDFNSSRSNTSI</sequence>
<protein>
    <submittedName>
        <fullName evidence="3">Uncharacterized protein</fullName>
    </submittedName>
</protein>
<dbReference type="EMBL" id="CP066690">
    <property type="protein sequence ID" value="QQG45219.1"/>
    <property type="molecule type" value="Genomic_DNA"/>
</dbReference>
<feature type="coiled-coil region" evidence="1">
    <location>
        <begin position="282"/>
        <end position="340"/>
    </location>
</feature>
<feature type="region of interest" description="Disordered" evidence="2">
    <location>
        <begin position="114"/>
        <end position="175"/>
    </location>
</feature>
<evidence type="ECO:0000313" key="4">
    <source>
        <dbReference type="Proteomes" id="UP000595618"/>
    </source>
</evidence>
<keyword evidence="1" id="KW-0175">Coiled coil</keyword>
<dbReference type="AlphaFoldDB" id="A0A7T5RJE5"/>